<feature type="domain" description="Saposin B-type" evidence="7">
    <location>
        <begin position="116"/>
        <end position="156"/>
    </location>
</feature>
<evidence type="ECO:0000259" key="8">
    <source>
        <dbReference type="PROSITE" id="PS51767"/>
    </source>
</evidence>
<dbReference type="Pfam" id="PF05184">
    <property type="entry name" value="SapB_1"/>
    <property type="match status" value="1"/>
</dbReference>
<dbReference type="PROSITE" id="PS51767">
    <property type="entry name" value="PEPTIDASE_A1"/>
    <property type="match status" value="1"/>
</dbReference>
<dbReference type="AlphaFoldDB" id="A0AAE1MCK4"/>
<keyword evidence="3" id="KW-0064">Aspartyl protease</keyword>
<sequence>MAVGQATPVWYNMIKQGRLSQPLFSLWLNKESTSKVGGEIVFGGVDWRHYRGDHTYVPITKKSYWQIDVGDILVGKSSTGLCQGGCAAVVDSGLSLIAGPTAVVTQINHAIGASGYVSFECKNVIHNYGNLLWEFLTDGLQPEFICVKIGLCSHNKSHIVDNVIETVVHDESLDGSSKRGKPLCTFCEMIVFWIQVQLKQKNAKEKIFEFVDELCERLPNPGGQSFINCNDVAAMPYITFTIGNKLFSLSPEQYVLRVAQGHSAMCYVLCGFCCSRCASCTRSPLGARGYILGSISLCLRLWLSSYRICKKLHSHGPHQSKLFKVETEKRSS</sequence>
<evidence type="ECO:0000256" key="2">
    <source>
        <dbReference type="ARBA" id="ARBA00022670"/>
    </source>
</evidence>
<dbReference type="PRINTS" id="PR00792">
    <property type="entry name" value="PEPSIN"/>
</dbReference>
<dbReference type="GO" id="GO:0006629">
    <property type="term" value="P:lipid metabolic process"/>
    <property type="evidence" value="ECO:0007669"/>
    <property type="project" value="InterPro"/>
</dbReference>
<reference evidence="9" key="1">
    <citation type="submission" date="2023-10" db="EMBL/GenBank/DDBJ databases">
        <title>Chromosome-level genome of the transformable northern wattle, Acacia crassicarpa.</title>
        <authorList>
            <person name="Massaro I."/>
            <person name="Sinha N.R."/>
            <person name="Poethig S."/>
            <person name="Leichty A.R."/>
        </authorList>
    </citation>
    <scope>NUCLEOTIDE SEQUENCE</scope>
    <source>
        <strain evidence="9">Acra3RX</strain>
        <tissue evidence="9">Leaf</tissue>
    </source>
</reference>
<dbReference type="InterPro" id="IPR033121">
    <property type="entry name" value="PEPTIDASE_A1"/>
</dbReference>
<dbReference type="EMBL" id="JAWXYG010000010">
    <property type="protein sequence ID" value="KAK4260410.1"/>
    <property type="molecule type" value="Genomic_DNA"/>
</dbReference>
<proteinExistence type="inferred from homology"/>
<dbReference type="Gene3D" id="2.40.70.10">
    <property type="entry name" value="Acid Proteases"/>
    <property type="match status" value="2"/>
</dbReference>
<dbReference type="Pfam" id="PF00026">
    <property type="entry name" value="Asp"/>
    <property type="match status" value="1"/>
</dbReference>
<evidence type="ECO:0000256" key="4">
    <source>
        <dbReference type="ARBA" id="ARBA00022801"/>
    </source>
</evidence>
<dbReference type="FunFam" id="2.40.70.10:FF:000115">
    <property type="entry name" value="Lysosomal aspartic protease"/>
    <property type="match status" value="1"/>
</dbReference>
<dbReference type="SUPFAM" id="SSF50630">
    <property type="entry name" value="Acid proteases"/>
    <property type="match status" value="1"/>
</dbReference>
<dbReference type="PROSITE" id="PS50015">
    <property type="entry name" value="SAP_B"/>
    <property type="match status" value="2"/>
</dbReference>
<evidence type="ECO:0000256" key="6">
    <source>
        <dbReference type="ARBA" id="ARBA00023157"/>
    </source>
</evidence>
<feature type="domain" description="Saposin B-type" evidence="7">
    <location>
        <begin position="180"/>
        <end position="221"/>
    </location>
</feature>
<feature type="domain" description="Peptidase A1" evidence="8">
    <location>
        <begin position="1"/>
        <end position="316"/>
    </location>
</feature>
<comment type="caution">
    <text evidence="9">The sequence shown here is derived from an EMBL/GenBank/DDBJ whole genome shotgun (WGS) entry which is preliminary data.</text>
</comment>
<comment type="similarity">
    <text evidence="1">Belongs to the peptidase A1 family.</text>
</comment>
<dbReference type="GO" id="GO:0004190">
    <property type="term" value="F:aspartic-type endopeptidase activity"/>
    <property type="evidence" value="ECO:0007669"/>
    <property type="project" value="UniProtKB-KW"/>
</dbReference>
<evidence type="ECO:0008006" key="11">
    <source>
        <dbReference type="Google" id="ProtNLM"/>
    </source>
</evidence>
<dbReference type="Proteomes" id="UP001293593">
    <property type="component" value="Unassembled WGS sequence"/>
</dbReference>
<dbReference type="InterPro" id="IPR021109">
    <property type="entry name" value="Peptidase_aspartic_dom_sf"/>
</dbReference>
<dbReference type="InterPro" id="IPR007856">
    <property type="entry name" value="SapB_1"/>
</dbReference>
<dbReference type="InterPro" id="IPR008139">
    <property type="entry name" value="SaposinB_dom"/>
</dbReference>
<keyword evidence="6" id="KW-1015">Disulfide bond</keyword>
<evidence type="ECO:0000259" key="7">
    <source>
        <dbReference type="PROSITE" id="PS50015"/>
    </source>
</evidence>
<protein>
    <recommendedName>
        <fullName evidence="11">Aspartic proteinase</fullName>
    </recommendedName>
</protein>
<organism evidence="9 10">
    <name type="scientific">Acacia crassicarpa</name>
    <name type="common">northern wattle</name>
    <dbReference type="NCBI Taxonomy" id="499986"/>
    <lineage>
        <taxon>Eukaryota</taxon>
        <taxon>Viridiplantae</taxon>
        <taxon>Streptophyta</taxon>
        <taxon>Embryophyta</taxon>
        <taxon>Tracheophyta</taxon>
        <taxon>Spermatophyta</taxon>
        <taxon>Magnoliopsida</taxon>
        <taxon>eudicotyledons</taxon>
        <taxon>Gunneridae</taxon>
        <taxon>Pentapetalae</taxon>
        <taxon>rosids</taxon>
        <taxon>fabids</taxon>
        <taxon>Fabales</taxon>
        <taxon>Fabaceae</taxon>
        <taxon>Caesalpinioideae</taxon>
        <taxon>mimosoid clade</taxon>
        <taxon>Acacieae</taxon>
        <taxon>Acacia</taxon>
    </lineage>
</organism>
<dbReference type="InterPro" id="IPR008138">
    <property type="entry name" value="SapB_2"/>
</dbReference>
<keyword evidence="10" id="KW-1185">Reference proteome</keyword>
<dbReference type="PANTHER" id="PTHR47966:SF20">
    <property type="entry name" value="ASPARTIC PROTEINASE-LIKE"/>
    <property type="match status" value="1"/>
</dbReference>
<accession>A0AAE1MCK4</accession>
<dbReference type="Pfam" id="PF03489">
    <property type="entry name" value="SapB_2"/>
    <property type="match status" value="1"/>
</dbReference>
<evidence type="ECO:0000256" key="3">
    <source>
        <dbReference type="ARBA" id="ARBA00022750"/>
    </source>
</evidence>
<keyword evidence="2" id="KW-0645">Protease</keyword>
<gene>
    <name evidence="9" type="ORF">QN277_003527</name>
</gene>
<dbReference type="SUPFAM" id="SSF47862">
    <property type="entry name" value="Saposin"/>
    <property type="match status" value="1"/>
</dbReference>
<evidence type="ECO:0000313" key="10">
    <source>
        <dbReference type="Proteomes" id="UP001293593"/>
    </source>
</evidence>
<keyword evidence="4" id="KW-0378">Hydrolase</keyword>
<dbReference type="InterPro" id="IPR011001">
    <property type="entry name" value="Saposin-like"/>
</dbReference>
<name>A0AAE1MCK4_9FABA</name>
<dbReference type="PANTHER" id="PTHR47966">
    <property type="entry name" value="BETA-SITE APP-CLEAVING ENZYME, ISOFORM A-RELATED"/>
    <property type="match status" value="1"/>
</dbReference>
<dbReference type="InterPro" id="IPR001461">
    <property type="entry name" value="Aspartic_peptidase_A1"/>
</dbReference>
<evidence type="ECO:0000256" key="1">
    <source>
        <dbReference type="ARBA" id="ARBA00007447"/>
    </source>
</evidence>
<evidence type="ECO:0000313" key="9">
    <source>
        <dbReference type="EMBL" id="KAK4260410.1"/>
    </source>
</evidence>
<dbReference type="GO" id="GO:0006508">
    <property type="term" value="P:proteolysis"/>
    <property type="evidence" value="ECO:0007669"/>
    <property type="project" value="UniProtKB-KW"/>
</dbReference>
<dbReference type="Gene3D" id="1.10.225.10">
    <property type="entry name" value="Saposin-like"/>
    <property type="match status" value="1"/>
</dbReference>
<keyword evidence="5" id="KW-0865">Zymogen</keyword>
<evidence type="ECO:0000256" key="5">
    <source>
        <dbReference type="ARBA" id="ARBA00023145"/>
    </source>
</evidence>